<gene>
    <name evidence="4" type="ORF">BXYJ_LOCUS1916</name>
</gene>
<dbReference type="InterPro" id="IPR052854">
    <property type="entry name" value="Serpentine_rcpt_epsilon"/>
</dbReference>
<keyword evidence="3" id="KW-0812">Transmembrane</keyword>
<dbReference type="EMBL" id="CAJFCV020000001">
    <property type="protein sequence ID" value="CAG9086331.1"/>
    <property type="molecule type" value="Genomic_DNA"/>
</dbReference>
<dbReference type="EMBL" id="CAJFDI010000001">
    <property type="protein sequence ID" value="CAD5210400.1"/>
    <property type="molecule type" value="Genomic_DNA"/>
</dbReference>
<dbReference type="PANTHER" id="PTHR47518">
    <property type="entry name" value="SERPENTINE RECEPTOR CLASS EPSILON-13-RELATED"/>
    <property type="match status" value="1"/>
</dbReference>
<evidence type="ECO:0000313" key="7">
    <source>
        <dbReference type="WBParaSite" id="BXY_0955800.1"/>
    </source>
</evidence>
<feature type="transmembrane region" description="Helical" evidence="3">
    <location>
        <begin position="39"/>
        <end position="57"/>
    </location>
</feature>
<feature type="region of interest" description="Disordered" evidence="2">
    <location>
        <begin position="512"/>
        <end position="618"/>
    </location>
</feature>
<name>A0A1I7S963_BURXY</name>
<evidence type="ECO:0000313" key="6">
    <source>
        <dbReference type="Proteomes" id="UP000659654"/>
    </source>
</evidence>
<evidence type="ECO:0000313" key="4">
    <source>
        <dbReference type="EMBL" id="CAD5210400.1"/>
    </source>
</evidence>
<reference evidence="4" key="2">
    <citation type="submission" date="2020-09" db="EMBL/GenBank/DDBJ databases">
        <authorList>
            <person name="Kikuchi T."/>
        </authorList>
    </citation>
    <scope>NUCLEOTIDE SEQUENCE</scope>
    <source>
        <strain evidence="4">Ka4C1</strain>
    </source>
</reference>
<feature type="compositionally biased region" description="Polar residues" evidence="2">
    <location>
        <begin position="561"/>
        <end position="579"/>
    </location>
</feature>
<dbReference type="AlphaFoldDB" id="A0A1I7S963"/>
<feature type="compositionally biased region" description="Basic residues" evidence="2">
    <location>
        <begin position="355"/>
        <end position="383"/>
    </location>
</feature>
<reference evidence="7" key="1">
    <citation type="submission" date="2016-11" db="UniProtKB">
        <authorList>
            <consortium name="WormBaseParasite"/>
        </authorList>
    </citation>
    <scope>IDENTIFICATION</scope>
</reference>
<feature type="compositionally biased region" description="Low complexity" evidence="2">
    <location>
        <begin position="544"/>
        <end position="560"/>
    </location>
</feature>
<evidence type="ECO:0000313" key="5">
    <source>
        <dbReference type="Proteomes" id="UP000095284"/>
    </source>
</evidence>
<feature type="transmembrane region" description="Helical" evidence="3">
    <location>
        <begin position="152"/>
        <end position="174"/>
    </location>
</feature>
<dbReference type="Pfam" id="PF03125">
    <property type="entry name" value="Sre"/>
    <property type="match status" value="1"/>
</dbReference>
<proteinExistence type="inferred from homology"/>
<dbReference type="Proteomes" id="UP000582659">
    <property type="component" value="Unassembled WGS sequence"/>
</dbReference>
<feature type="compositionally biased region" description="Low complexity" evidence="2">
    <location>
        <begin position="384"/>
        <end position="398"/>
    </location>
</feature>
<dbReference type="GO" id="GO:0016020">
    <property type="term" value="C:membrane"/>
    <property type="evidence" value="ECO:0007669"/>
    <property type="project" value="InterPro"/>
</dbReference>
<feature type="transmembrane region" description="Helical" evidence="3">
    <location>
        <begin position="186"/>
        <end position="208"/>
    </location>
</feature>
<evidence type="ECO:0000256" key="2">
    <source>
        <dbReference type="SAM" id="MobiDB-lite"/>
    </source>
</evidence>
<protein>
    <submittedName>
        <fullName evidence="4">(pine wood nematode) hypothetical protein</fullName>
    </submittedName>
</protein>
<organism evidence="5 7">
    <name type="scientific">Bursaphelenchus xylophilus</name>
    <name type="common">Pinewood nematode worm</name>
    <name type="synonym">Aphelenchoides xylophilus</name>
    <dbReference type="NCBI Taxonomy" id="6326"/>
    <lineage>
        <taxon>Eukaryota</taxon>
        <taxon>Metazoa</taxon>
        <taxon>Ecdysozoa</taxon>
        <taxon>Nematoda</taxon>
        <taxon>Chromadorea</taxon>
        <taxon>Rhabditida</taxon>
        <taxon>Tylenchina</taxon>
        <taxon>Tylenchomorpha</taxon>
        <taxon>Aphelenchoidea</taxon>
        <taxon>Aphelenchoididae</taxon>
        <taxon>Bursaphelenchus</taxon>
    </lineage>
</organism>
<dbReference type="Proteomes" id="UP000095284">
    <property type="component" value="Unplaced"/>
</dbReference>
<dbReference type="InterPro" id="IPR004151">
    <property type="entry name" value="7TM_GPCR_serpentine_rcpt_Sre"/>
</dbReference>
<feature type="compositionally biased region" description="Polar residues" evidence="2">
    <location>
        <begin position="516"/>
        <end position="543"/>
    </location>
</feature>
<dbReference type="WBParaSite" id="BXY_0955800.1">
    <property type="protein sequence ID" value="BXY_0955800.1"/>
    <property type="gene ID" value="BXY_0955800"/>
</dbReference>
<keyword evidence="3" id="KW-1133">Transmembrane helix</keyword>
<dbReference type="OrthoDB" id="10502002at2759"/>
<comment type="similarity">
    <text evidence="1">Belongs to the nematode receptor-like protein sre family.</text>
</comment>
<keyword evidence="3" id="KW-0472">Membrane</keyword>
<feature type="compositionally biased region" description="Pro residues" evidence="2">
    <location>
        <begin position="585"/>
        <end position="609"/>
    </location>
</feature>
<dbReference type="GO" id="GO:0007606">
    <property type="term" value="P:sensory perception of chemical stimulus"/>
    <property type="evidence" value="ECO:0007669"/>
    <property type="project" value="InterPro"/>
</dbReference>
<evidence type="ECO:0000256" key="3">
    <source>
        <dbReference type="SAM" id="Phobius"/>
    </source>
</evidence>
<sequence>MNALQFVERVVRIVRVTDITLDWMPTYEGQQLENIRRYLWWYCNLAYVFVITERIIATVNFSDYERWGLATSFYVIISSYISGGAFYYVSQFVSDNFTQLAMKVICVTLPWLALHICERINVDLSSNILNLSLSARFQISENISTLVAIKGWICVSAIMNVCISCIMCIIWYVITPNHLLYGLHVISNMFDLVIALYVFVYPIIILYINKTMRNMVIRIFIKKKEEQIFHKKNAVGITPTSLYPPTSDEYFRVLNERWNLFSNPQPKRKWFNFQTAPKWIRVLHSNMAMDRNAVARWQTELDDLSGRLNTLSWMLTALCVAFSIYSVLEIATMLYTIVIKRKKCREKEKKSDSLKRKRQKKGKKGSKSGKAKKAGKSSRKKSRTSSSKTSDGMTTTKTESSKKKKSAMNAKGDRQTKAGKPIKPIITSRSQELLQKENVPPKIETPKTTPMDTPTSGVVTAALPTPEMIQTNEMMKATLPAAHITKEPSPVNSLIVDNSKLAPVDGSVIAKPESVPLNQSTPISAQNAGSTNSVAPTQTGCTFTGSSTSQVSGISSHSITTPTYPTSNLPSNPRQSTPPVVNLVPPQPIGQLPPGPQLPSATPPAPQGTPPSNTQPSF</sequence>
<feature type="transmembrane region" description="Helical" evidence="3">
    <location>
        <begin position="313"/>
        <end position="338"/>
    </location>
</feature>
<dbReference type="Proteomes" id="UP000659654">
    <property type="component" value="Unassembled WGS sequence"/>
</dbReference>
<dbReference type="PANTHER" id="PTHR47518:SF9">
    <property type="entry name" value="SERPENTINE RECEPTOR, CLASS T"/>
    <property type="match status" value="1"/>
</dbReference>
<keyword evidence="6" id="KW-1185">Reference proteome</keyword>
<evidence type="ECO:0000256" key="1">
    <source>
        <dbReference type="ARBA" id="ARBA00006803"/>
    </source>
</evidence>
<feature type="transmembrane region" description="Helical" evidence="3">
    <location>
        <begin position="69"/>
        <end position="88"/>
    </location>
</feature>
<feature type="region of interest" description="Disordered" evidence="2">
    <location>
        <begin position="346"/>
        <end position="430"/>
    </location>
</feature>
<accession>A0A1I7S963</accession>